<comment type="caution">
    <text evidence="1">The sequence shown here is derived from an EMBL/GenBank/DDBJ whole genome shotgun (WGS) entry which is preliminary data.</text>
</comment>
<name>A0A8X6U4Q2_NEPPI</name>
<dbReference type="EMBL" id="BMAW01025201">
    <property type="protein sequence ID" value="GFT91363.1"/>
    <property type="molecule type" value="Genomic_DNA"/>
</dbReference>
<sequence length="68" mass="7408">MGSGLLLKLVRIGKEAGTSGDDRVRPTSSAILALRWRRVVGGCRAAVMMSRSLKFLVEMLASKVWFGN</sequence>
<organism evidence="1 2">
    <name type="scientific">Nephila pilipes</name>
    <name type="common">Giant wood spider</name>
    <name type="synonym">Nephila maculata</name>
    <dbReference type="NCBI Taxonomy" id="299642"/>
    <lineage>
        <taxon>Eukaryota</taxon>
        <taxon>Metazoa</taxon>
        <taxon>Ecdysozoa</taxon>
        <taxon>Arthropoda</taxon>
        <taxon>Chelicerata</taxon>
        <taxon>Arachnida</taxon>
        <taxon>Araneae</taxon>
        <taxon>Araneomorphae</taxon>
        <taxon>Entelegynae</taxon>
        <taxon>Araneoidea</taxon>
        <taxon>Nephilidae</taxon>
        <taxon>Nephila</taxon>
    </lineage>
</organism>
<protein>
    <submittedName>
        <fullName evidence="1">Uncharacterized protein</fullName>
    </submittedName>
</protein>
<dbReference type="AlphaFoldDB" id="A0A8X6U4Q2"/>
<accession>A0A8X6U4Q2</accession>
<gene>
    <name evidence="1" type="ORF">NPIL_238171</name>
</gene>
<dbReference type="Proteomes" id="UP000887013">
    <property type="component" value="Unassembled WGS sequence"/>
</dbReference>
<evidence type="ECO:0000313" key="2">
    <source>
        <dbReference type="Proteomes" id="UP000887013"/>
    </source>
</evidence>
<reference evidence="1" key="1">
    <citation type="submission" date="2020-08" db="EMBL/GenBank/DDBJ databases">
        <title>Multicomponent nature underlies the extraordinary mechanical properties of spider dragline silk.</title>
        <authorList>
            <person name="Kono N."/>
            <person name="Nakamura H."/>
            <person name="Mori M."/>
            <person name="Yoshida Y."/>
            <person name="Ohtoshi R."/>
            <person name="Malay A.D."/>
            <person name="Moran D.A.P."/>
            <person name="Tomita M."/>
            <person name="Numata K."/>
            <person name="Arakawa K."/>
        </authorList>
    </citation>
    <scope>NUCLEOTIDE SEQUENCE</scope>
</reference>
<evidence type="ECO:0000313" key="1">
    <source>
        <dbReference type="EMBL" id="GFT91363.1"/>
    </source>
</evidence>
<keyword evidence="2" id="KW-1185">Reference proteome</keyword>
<proteinExistence type="predicted"/>